<evidence type="ECO:0000313" key="1">
    <source>
        <dbReference type="EMBL" id="MBB6571367.1"/>
    </source>
</evidence>
<reference evidence="1 2" key="1">
    <citation type="submission" date="2020-08" db="EMBL/GenBank/DDBJ databases">
        <title>Sequencing the genomes of 1000 actinobacteria strains.</title>
        <authorList>
            <person name="Klenk H.-P."/>
        </authorList>
    </citation>
    <scope>NUCLEOTIDE SEQUENCE [LARGE SCALE GENOMIC DNA]</scope>
    <source>
        <strain evidence="1 2">DSM 15626</strain>
    </source>
</reference>
<organism evidence="1 2">
    <name type="scientific">Kribbella sandramycini</name>
    <dbReference type="NCBI Taxonomy" id="60450"/>
    <lineage>
        <taxon>Bacteria</taxon>
        <taxon>Bacillati</taxon>
        <taxon>Actinomycetota</taxon>
        <taxon>Actinomycetes</taxon>
        <taxon>Propionibacteriales</taxon>
        <taxon>Kribbellaceae</taxon>
        <taxon>Kribbella</taxon>
    </lineage>
</organism>
<sequence length="40" mass="4699">MAEWWHAFSVGGLGFTDDMVITEWDPSREWMNRLLNEVTA</sequence>
<proteinExistence type="predicted"/>
<comment type="caution">
    <text evidence="1">The sequence shown here is derived from an EMBL/GenBank/DDBJ whole genome shotgun (WGS) entry which is preliminary data.</text>
</comment>
<dbReference type="EMBL" id="JACHKF010000001">
    <property type="protein sequence ID" value="MBB6571367.1"/>
    <property type="molecule type" value="Genomic_DNA"/>
</dbReference>
<dbReference type="AlphaFoldDB" id="A0A841SLC3"/>
<accession>A0A841SLC3</accession>
<protein>
    <submittedName>
        <fullName evidence="1">Uncharacterized protein</fullName>
    </submittedName>
</protein>
<dbReference type="Proteomes" id="UP000553957">
    <property type="component" value="Unassembled WGS sequence"/>
</dbReference>
<evidence type="ECO:0000313" key="2">
    <source>
        <dbReference type="Proteomes" id="UP000553957"/>
    </source>
</evidence>
<name>A0A841SLC3_9ACTN</name>
<gene>
    <name evidence="1" type="ORF">HNR71_007004</name>
</gene>